<keyword evidence="11" id="KW-1185">Reference proteome</keyword>
<dbReference type="InterPro" id="IPR013568">
    <property type="entry name" value="SEFIR_dom"/>
</dbReference>
<dbReference type="PANTHER" id="PTHR15583">
    <property type="entry name" value="INTERLEUKIN-17 RECEPTOR"/>
    <property type="match status" value="1"/>
</dbReference>
<dbReference type="AlphaFoldDB" id="A0A437D7N8"/>
<keyword evidence="4 8" id="KW-1133">Transmembrane helix</keyword>
<evidence type="ECO:0000313" key="11">
    <source>
        <dbReference type="Proteomes" id="UP000283210"/>
    </source>
</evidence>
<comment type="subcellular location">
    <subcellularLocation>
        <location evidence="1">Membrane</location>
        <topology evidence="1">Single-pass type I membrane protein</topology>
    </subcellularLocation>
</comment>
<reference evidence="10 11" key="1">
    <citation type="submission" date="2018-11" db="EMBL/GenBank/DDBJ databases">
        <authorList>
            <person name="Lopez-Roques C."/>
            <person name="Donnadieu C."/>
            <person name="Bouchez O."/>
            <person name="Klopp C."/>
            <person name="Cabau C."/>
            <person name="Zahm M."/>
        </authorList>
    </citation>
    <scope>NUCLEOTIDE SEQUENCE [LARGE SCALE GENOMIC DNA]</scope>
    <source>
        <strain evidence="10">RS831</strain>
        <tissue evidence="10">Whole body</tissue>
    </source>
</reference>
<dbReference type="Pfam" id="PF08357">
    <property type="entry name" value="SEFIR"/>
    <property type="match status" value="1"/>
</dbReference>
<dbReference type="EMBL" id="CM012443">
    <property type="protein sequence ID" value="RVE71026.1"/>
    <property type="molecule type" value="Genomic_DNA"/>
</dbReference>
<keyword evidence="5 8" id="KW-0472">Membrane</keyword>
<evidence type="ECO:0000259" key="9">
    <source>
        <dbReference type="Pfam" id="PF08357"/>
    </source>
</evidence>
<protein>
    <recommendedName>
        <fullName evidence="9">SEFIR domain-containing protein</fullName>
    </recommendedName>
</protein>
<evidence type="ECO:0000256" key="7">
    <source>
        <dbReference type="ARBA" id="ARBA00023180"/>
    </source>
</evidence>
<keyword evidence="6" id="KW-0675">Receptor</keyword>
<keyword evidence="3" id="KW-0732">Signal</keyword>
<dbReference type="InterPro" id="IPR039465">
    <property type="entry name" value="IL-17_rcpt-like"/>
</dbReference>
<accession>A0A437D7N8</accession>
<dbReference type="GO" id="GO:0030368">
    <property type="term" value="F:interleukin-17 receptor activity"/>
    <property type="evidence" value="ECO:0007669"/>
    <property type="project" value="InterPro"/>
</dbReference>
<reference evidence="10 11" key="2">
    <citation type="submission" date="2019-01" db="EMBL/GenBank/DDBJ databases">
        <title>A chromosome length genome reference of the Java medaka (oryzias javanicus).</title>
        <authorList>
            <person name="Herpin A."/>
            <person name="Takehana Y."/>
            <person name="Naruse K."/>
            <person name="Ansai S."/>
            <person name="Kawaguchi M."/>
        </authorList>
    </citation>
    <scope>NUCLEOTIDE SEQUENCE [LARGE SCALE GENOMIC DNA]</scope>
    <source>
        <strain evidence="10">RS831</strain>
        <tissue evidence="10">Whole body</tissue>
    </source>
</reference>
<evidence type="ECO:0000256" key="1">
    <source>
        <dbReference type="ARBA" id="ARBA00004479"/>
    </source>
</evidence>
<gene>
    <name evidence="10" type="ORF">OJAV_G00070580</name>
</gene>
<keyword evidence="7" id="KW-0325">Glycoprotein</keyword>
<name>A0A437D7N8_ORYJA</name>
<dbReference type="PANTHER" id="PTHR15583:SF17">
    <property type="entry name" value="INTERLEUKIN-17 RECEPTOR D ISOFORM X1"/>
    <property type="match status" value="1"/>
</dbReference>
<feature type="transmembrane region" description="Helical" evidence="8">
    <location>
        <begin position="57"/>
        <end position="82"/>
    </location>
</feature>
<dbReference type="Gene3D" id="3.40.50.11530">
    <property type="match status" value="1"/>
</dbReference>
<evidence type="ECO:0000256" key="3">
    <source>
        <dbReference type="ARBA" id="ARBA00022729"/>
    </source>
</evidence>
<keyword evidence="2 8" id="KW-0812">Transmembrane</keyword>
<dbReference type="Proteomes" id="UP000283210">
    <property type="component" value="Chromosome 7"/>
</dbReference>
<evidence type="ECO:0000313" key="10">
    <source>
        <dbReference type="EMBL" id="RVE71026.1"/>
    </source>
</evidence>
<feature type="domain" description="SEFIR" evidence="9">
    <location>
        <begin position="126"/>
        <end position="177"/>
    </location>
</feature>
<proteinExistence type="predicted"/>
<sequence>MRTHPKTKLTTASSWMIFKTEPTTSVSWNHLAADEVDAVRKIFKVQVTAPQAEAPPVALTLAVVLPLCLITAALLGAVLATVSCRRSELLSKAFDIKSEVIRQHEESRTPEEVVTLQRDCPTPPRLLICYSSRDGPAHFKAVNRFAAFVQQRMATQVCLDLWDSLGVAEEGYMSWYCGRSRKRLHPRHLFSGPQKEVGAAGGGTMKTKRL</sequence>
<evidence type="ECO:0000256" key="5">
    <source>
        <dbReference type="ARBA" id="ARBA00023136"/>
    </source>
</evidence>
<evidence type="ECO:0000256" key="8">
    <source>
        <dbReference type="SAM" id="Phobius"/>
    </source>
</evidence>
<organism evidence="10 11">
    <name type="scientific">Oryzias javanicus</name>
    <name type="common">Javanese ricefish</name>
    <name type="synonym">Aplocheilus javanicus</name>
    <dbReference type="NCBI Taxonomy" id="123683"/>
    <lineage>
        <taxon>Eukaryota</taxon>
        <taxon>Metazoa</taxon>
        <taxon>Chordata</taxon>
        <taxon>Craniata</taxon>
        <taxon>Vertebrata</taxon>
        <taxon>Euteleostomi</taxon>
        <taxon>Actinopterygii</taxon>
        <taxon>Neopterygii</taxon>
        <taxon>Teleostei</taxon>
        <taxon>Neoteleostei</taxon>
        <taxon>Acanthomorphata</taxon>
        <taxon>Ovalentaria</taxon>
        <taxon>Atherinomorphae</taxon>
        <taxon>Beloniformes</taxon>
        <taxon>Adrianichthyidae</taxon>
        <taxon>Oryziinae</taxon>
        <taxon>Oryzias</taxon>
    </lineage>
</organism>
<evidence type="ECO:0000256" key="2">
    <source>
        <dbReference type="ARBA" id="ARBA00022692"/>
    </source>
</evidence>
<evidence type="ECO:0000256" key="6">
    <source>
        <dbReference type="ARBA" id="ARBA00023170"/>
    </source>
</evidence>
<evidence type="ECO:0000256" key="4">
    <source>
        <dbReference type="ARBA" id="ARBA00022989"/>
    </source>
</evidence>
<dbReference type="GO" id="GO:0016020">
    <property type="term" value="C:membrane"/>
    <property type="evidence" value="ECO:0007669"/>
    <property type="project" value="UniProtKB-SubCell"/>
</dbReference>